<feature type="region of interest" description="Disordered" evidence="1">
    <location>
        <begin position="54"/>
        <end position="84"/>
    </location>
</feature>
<dbReference type="AlphaFoldDB" id="X0ZNJ3"/>
<proteinExistence type="predicted"/>
<comment type="caution">
    <text evidence="2">The sequence shown here is derived from an EMBL/GenBank/DDBJ whole genome shotgun (WGS) entry which is preliminary data.</text>
</comment>
<gene>
    <name evidence="2" type="ORF">S01H4_14168</name>
</gene>
<reference evidence="2" key="1">
    <citation type="journal article" date="2014" name="Front. Microbiol.">
        <title>High frequency of phylogenetically diverse reductive dehalogenase-homologous genes in deep subseafloor sedimentary metagenomes.</title>
        <authorList>
            <person name="Kawai M."/>
            <person name="Futagami T."/>
            <person name="Toyoda A."/>
            <person name="Takaki Y."/>
            <person name="Nishi S."/>
            <person name="Hori S."/>
            <person name="Arai W."/>
            <person name="Tsubouchi T."/>
            <person name="Morono Y."/>
            <person name="Uchiyama I."/>
            <person name="Ito T."/>
            <person name="Fujiyama A."/>
            <person name="Inagaki F."/>
            <person name="Takami H."/>
        </authorList>
    </citation>
    <scope>NUCLEOTIDE SEQUENCE</scope>
    <source>
        <strain evidence="2">Expedition CK06-06</strain>
    </source>
</reference>
<protein>
    <submittedName>
        <fullName evidence="2">Uncharacterized protein</fullName>
    </submittedName>
</protein>
<name>X0ZNJ3_9ZZZZ</name>
<feature type="non-terminal residue" evidence="2">
    <location>
        <position position="1"/>
    </location>
</feature>
<feature type="compositionally biased region" description="Basic and acidic residues" evidence="1">
    <location>
        <begin position="74"/>
        <end position="84"/>
    </location>
</feature>
<accession>X0ZNJ3</accession>
<organism evidence="2">
    <name type="scientific">marine sediment metagenome</name>
    <dbReference type="NCBI Taxonomy" id="412755"/>
    <lineage>
        <taxon>unclassified sequences</taxon>
        <taxon>metagenomes</taxon>
        <taxon>ecological metagenomes</taxon>
    </lineage>
</organism>
<sequence>RYLWTDAFAVCNYLELHHRTGNVAYLQNARDLVDQVHNELGRQRVDHPRAGWISGLSDSNGGRHPTRGGLRIGKKLDQRGPNEPVDERLEWERDGQYFHYLTKWMHALNRVTSVTGDPRYNLWALELAKVAHTGFAYKPISGGPKRMYWKMSIDLTYPLVASMGQHDPLDGLITYKQLQATAVEYNQTADAPGLDAEIADFEAMCEGRKWSTDDALGIGGLLADACRLSQLITAHDPGESRRLVGLLGDAEVSLDSFVAHLDYPVEYRLAFRELGLAIGIHAIDKMRDTTTRFPERSSVRNEFNTLLSRFRKFLPLSEHIECCWLEPVNQHSRNWVEHLDINSVMLATSLAPDGYLILG</sequence>
<evidence type="ECO:0000256" key="1">
    <source>
        <dbReference type="SAM" id="MobiDB-lite"/>
    </source>
</evidence>
<dbReference type="EMBL" id="BART01006217">
    <property type="protein sequence ID" value="GAG59637.1"/>
    <property type="molecule type" value="Genomic_DNA"/>
</dbReference>
<evidence type="ECO:0000313" key="2">
    <source>
        <dbReference type="EMBL" id="GAG59637.1"/>
    </source>
</evidence>